<proteinExistence type="predicted"/>
<sequence>MSSQPTHEIRKTRGEKYPLPVPNVQWQKNGRPDKVLPPVISEKSRQVARREAGKIKHRDTKTERRAKKVAVRNQRTRDAVLAGEPAVAAATATATATTEPEKEKKKKLNGRTRKAIGQREEKKKARGEVGAEEEMNVGMEEAGGENFVGWEDEVALRPKEN</sequence>
<keyword evidence="3" id="KW-1185">Reference proteome</keyword>
<name>A0A9N9KZ33_9HELO</name>
<dbReference type="EMBL" id="CAJVRL010000070">
    <property type="protein sequence ID" value="CAG8956504.1"/>
    <property type="molecule type" value="Genomic_DNA"/>
</dbReference>
<evidence type="ECO:0000313" key="2">
    <source>
        <dbReference type="EMBL" id="CAG8956504.1"/>
    </source>
</evidence>
<feature type="region of interest" description="Disordered" evidence="1">
    <location>
        <begin position="1"/>
        <end position="161"/>
    </location>
</feature>
<feature type="compositionally biased region" description="Basic residues" evidence="1">
    <location>
        <begin position="104"/>
        <end position="116"/>
    </location>
</feature>
<feature type="compositionally biased region" description="Basic and acidic residues" evidence="1">
    <location>
        <begin position="117"/>
        <end position="129"/>
    </location>
</feature>
<protein>
    <submittedName>
        <fullName evidence="2">Uncharacterized protein</fullName>
    </submittedName>
</protein>
<evidence type="ECO:0000313" key="3">
    <source>
        <dbReference type="Proteomes" id="UP000696280"/>
    </source>
</evidence>
<dbReference type="AlphaFoldDB" id="A0A9N9KZ33"/>
<dbReference type="OrthoDB" id="10521656at2759"/>
<feature type="compositionally biased region" description="Basic and acidic residues" evidence="1">
    <location>
        <begin position="7"/>
        <end position="16"/>
    </location>
</feature>
<feature type="compositionally biased region" description="Low complexity" evidence="1">
    <location>
        <begin position="79"/>
        <end position="98"/>
    </location>
</feature>
<gene>
    <name evidence="2" type="ORF">HYFRA_00003891</name>
</gene>
<reference evidence="2" key="1">
    <citation type="submission" date="2021-07" db="EMBL/GenBank/DDBJ databases">
        <authorList>
            <person name="Durling M."/>
        </authorList>
    </citation>
    <scope>NUCLEOTIDE SEQUENCE</scope>
</reference>
<evidence type="ECO:0000256" key="1">
    <source>
        <dbReference type="SAM" id="MobiDB-lite"/>
    </source>
</evidence>
<feature type="compositionally biased region" description="Basic and acidic residues" evidence="1">
    <location>
        <begin position="42"/>
        <end position="54"/>
    </location>
</feature>
<dbReference type="Proteomes" id="UP000696280">
    <property type="component" value="Unassembled WGS sequence"/>
</dbReference>
<organism evidence="2 3">
    <name type="scientific">Hymenoscyphus fraxineus</name>
    <dbReference type="NCBI Taxonomy" id="746836"/>
    <lineage>
        <taxon>Eukaryota</taxon>
        <taxon>Fungi</taxon>
        <taxon>Dikarya</taxon>
        <taxon>Ascomycota</taxon>
        <taxon>Pezizomycotina</taxon>
        <taxon>Leotiomycetes</taxon>
        <taxon>Helotiales</taxon>
        <taxon>Helotiaceae</taxon>
        <taxon>Hymenoscyphus</taxon>
    </lineage>
</organism>
<accession>A0A9N9KZ33</accession>
<comment type="caution">
    <text evidence="2">The sequence shown here is derived from an EMBL/GenBank/DDBJ whole genome shotgun (WGS) entry which is preliminary data.</text>
</comment>
<feature type="compositionally biased region" description="Basic residues" evidence="1">
    <location>
        <begin position="55"/>
        <end position="70"/>
    </location>
</feature>